<dbReference type="InterPro" id="IPR008928">
    <property type="entry name" value="6-hairpin_glycosidase_sf"/>
</dbReference>
<proteinExistence type="predicted"/>
<accession>A0A2N6NXI3</accession>
<dbReference type="Pfam" id="PF06824">
    <property type="entry name" value="Glyco_hydro_125"/>
    <property type="match status" value="1"/>
</dbReference>
<sequence length="544" mass="59945">MAARWLAGLMAVAVAVDADASKPKQALLKKACPNYANYATYPHHPLSTGKLKLPFQRPSPECRTFRSDAIENVIHDVTSRMKDADLARLFENAFPSTTDTTIKFHSKEKDQGFVRMTGSRWAEDDDAWNGPQSFVITGDIIAEWLRDSTNQLRPYQELASKDSAIFELLLGAINTQSEYVIEAPYCNAFQPPPISDLPVSANGQDDVVYPAYEPSAVFECKYELDSLAHFLKIGNDFYEHTGSFDFVNKRWLSAVDAVLSVLEEQSKPTFNDDGDYIRNEYTFQRKTNTGTETLNLLGVGNPLNNGTGLVRSAFRPSDDATILGFFIPANAMMSVELGRAAAMLNKIGKDAAGAELDKWSKTIREGVMEHGVIEHKTFGKIFAYEVDGFGSSIIMDDANYPSLLALPLMGFVDVKDPIYQNTRKMLLSKKGNPYYLTGKKFKGIGGPHIGLKNAWPMSLLVQAQTSDDDDEIMACVNMVLAASPKGLVHESVDVNYIAQYTRSWFAWANGVFAVTILDLAKRKPHLIFGSGAAPYHIGAAGGKA</sequence>
<dbReference type="Gene3D" id="1.50.10.10">
    <property type="match status" value="1"/>
</dbReference>
<feature type="chain" id="PRO_5014918164" evidence="1">
    <location>
        <begin position="19"/>
        <end position="544"/>
    </location>
</feature>
<dbReference type="InterPro" id="IPR012341">
    <property type="entry name" value="6hp_glycosidase-like_sf"/>
</dbReference>
<dbReference type="PANTHER" id="PTHR31047">
    <property type="entry name" value="MEIOTICALLY UP-REGULATED GENE 157 PROTEIN"/>
    <property type="match status" value="1"/>
</dbReference>
<evidence type="ECO:0000313" key="2">
    <source>
        <dbReference type="EMBL" id="PMB71968.1"/>
    </source>
</evidence>
<name>A0A2N6NXI3_BEABA</name>
<dbReference type="SUPFAM" id="SSF48208">
    <property type="entry name" value="Six-hairpin glycosidases"/>
    <property type="match status" value="1"/>
</dbReference>
<feature type="signal peptide" evidence="1">
    <location>
        <begin position="1"/>
        <end position="18"/>
    </location>
</feature>
<dbReference type="PANTHER" id="PTHR31047:SF0">
    <property type="entry name" value="MEIOTICALLY UP-REGULATED GENE 157 PROTEIN"/>
    <property type="match status" value="1"/>
</dbReference>
<gene>
    <name evidence="2" type="primary">mug157_0</name>
    <name evidence="2" type="ORF">BM221_002065</name>
</gene>
<dbReference type="PIRSF" id="PIRSF028846">
    <property type="entry name" value="UCP028846"/>
    <property type="match status" value="1"/>
</dbReference>
<evidence type="ECO:0000313" key="3">
    <source>
        <dbReference type="Proteomes" id="UP000235728"/>
    </source>
</evidence>
<keyword evidence="1" id="KW-0732">Signal</keyword>
<dbReference type="Proteomes" id="UP000235728">
    <property type="component" value="Unassembled WGS sequence"/>
</dbReference>
<dbReference type="SMART" id="SM01149">
    <property type="entry name" value="DUF1237"/>
    <property type="match status" value="1"/>
</dbReference>
<comment type="caution">
    <text evidence="2">The sequence shown here is derived from an EMBL/GenBank/DDBJ whole genome shotgun (WGS) entry which is preliminary data.</text>
</comment>
<dbReference type="OMA" id="WFAWCNS"/>
<evidence type="ECO:0000256" key="1">
    <source>
        <dbReference type="SAM" id="SignalP"/>
    </source>
</evidence>
<dbReference type="EMBL" id="MRVG01000002">
    <property type="protein sequence ID" value="PMB71968.1"/>
    <property type="molecule type" value="Genomic_DNA"/>
</dbReference>
<dbReference type="GO" id="GO:0005975">
    <property type="term" value="P:carbohydrate metabolic process"/>
    <property type="evidence" value="ECO:0007669"/>
    <property type="project" value="InterPro"/>
</dbReference>
<protein>
    <submittedName>
        <fullName evidence="2">Meiotically up-regulated 157 protein</fullName>
    </submittedName>
</protein>
<dbReference type="InterPro" id="IPR008313">
    <property type="entry name" value="GH125"/>
</dbReference>
<dbReference type="GO" id="GO:0003824">
    <property type="term" value="F:catalytic activity"/>
    <property type="evidence" value="ECO:0007669"/>
    <property type="project" value="UniProtKB-ARBA"/>
</dbReference>
<organism evidence="2 3">
    <name type="scientific">Beauveria bassiana</name>
    <name type="common">White muscardine disease fungus</name>
    <name type="synonym">Tritirachium shiotae</name>
    <dbReference type="NCBI Taxonomy" id="176275"/>
    <lineage>
        <taxon>Eukaryota</taxon>
        <taxon>Fungi</taxon>
        <taxon>Dikarya</taxon>
        <taxon>Ascomycota</taxon>
        <taxon>Pezizomycotina</taxon>
        <taxon>Sordariomycetes</taxon>
        <taxon>Hypocreomycetidae</taxon>
        <taxon>Hypocreales</taxon>
        <taxon>Cordycipitaceae</taxon>
        <taxon>Beauveria</taxon>
    </lineage>
</organism>
<reference evidence="2 3" key="1">
    <citation type="journal article" date="2016" name="Appl. Microbiol. Biotechnol.">
        <title>Characterization of T-DNA insertion mutants with decreased virulence in the entomopathogenic fungus Beauveria bassiana JEF-007.</title>
        <authorList>
            <person name="Kim S."/>
            <person name="Lee S.J."/>
            <person name="Nai Y.S."/>
            <person name="Yu J.S."/>
            <person name="Lee M.R."/>
            <person name="Yang Y.T."/>
            <person name="Kim J.S."/>
        </authorList>
    </citation>
    <scope>NUCLEOTIDE SEQUENCE [LARGE SCALE GENOMIC DNA]</scope>
    <source>
        <strain evidence="2 3">JEF-007</strain>
    </source>
</reference>
<dbReference type="AlphaFoldDB" id="A0A2N6NXI3"/>